<dbReference type="Proteomes" id="UP000239156">
    <property type="component" value="Unassembled WGS sequence"/>
</dbReference>
<evidence type="ECO:0000256" key="1">
    <source>
        <dbReference type="SAM" id="SignalP"/>
    </source>
</evidence>
<reference evidence="2" key="1">
    <citation type="submission" date="2017-12" db="EMBL/GenBank/DDBJ databases">
        <title>Gene loss provides genomic basis for host adaptation in cereal stripe rust fungi.</title>
        <authorList>
            <person name="Xia C."/>
        </authorList>
    </citation>
    <scope>NUCLEOTIDE SEQUENCE [LARGE SCALE GENOMIC DNA]</scope>
    <source>
        <strain evidence="2">93-210</strain>
    </source>
</reference>
<comment type="caution">
    <text evidence="2">The sequence shown here is derived from an EMBL/GenBank/DDBJ whole genome shotgun (WGS) entry which is preliminary data.</text>
</comment>
<keyword evidence="3" id="KW-1185">Reference proteome</keyword>
<evidence type="ECO:0008006" key="4">
    <source>
        <dbReference type="Google" id="ProtNLM"/>
    </source>
</evidence>
<dbReference type="VEuPathDB" id="FungiDB:PSHT_02367"/>
<evidence type="ECO:0000313" key="3">
    <source>
        <dbReference type="Proteomes" id="UP000239156"/>
    </source>
</evidence>
<feature type="chain" id="PRO_5046923852" description="Secreted protein" evidence="1">
    <location>
        <begin position="26"/>
        <end position="97"/>
    </location>
</feature>
<dbReference type="EMBL" id="PKSL01000039">
    <property type="protein sequence ID" value="POW11377.1"/>
    <property type="molecule type" value="Genomic_DNA"/>
</dbReference>
<dbReference type="VEuPathDB" id="FungiDB:PSTT_05364"/>
<evidence type="ECO:0000313" key="2">
    <source>
        <dbReference type="EMBL" id="POW11377.1"/>
    </source>
</evidence>
<accession>A0A2S4VP87</accession>
<proteinExistence type="predicted"/>
<name>A0A2S4VP87_9BASI</name>
<protein>
    <recommendedName>
        <fullName evidence="4">Secreted protein</fullName>
    </recommendedName>
</protein>
<gene>
    <name evidence="2" type="ORF">PSTT_05364</name>
</gene>
<sequence length="97" mass="10609">MQFVNHTVVLLVLLAEGIDLISVHGQRVYACPSARRYPYCGEKRDDGYHLWVAFPEGAGHTCGQSDGIPYCCSVNSGYSGLTYDGYDRVITASCKQG</sequence>
<feature type="signal peptide" evidence="1">
    <location>
        <begin position="1"/>
        <end position="25"/>
    </location>
</feature>
<organism evidence="2 3">
    <name type="scientific">Puccinia striiformis</name>
    <dbReference type="NCBI Taxonomy" id="27350"/>
    <lineage>
        <taxon>Eukaryota</taxon>
        <taxon>Fungi</taxon>
        <taxon>Dikarya</taxon>
        <taxon>Basidiomycota</taxon>
        <taxon>Pucciniomycotina</taxon>
        <taxon>Pucciniomycetes</taxon>
        <taxon>Pucciniales</taxon>
        <taxon>Pucciniaceae</taxon>
        <taxon>Puccinia</taxon>
    </lineage>
</organism>
<keyword evidence="1" id="KW-0732">Signal</keyword>